<dbReference type="InterPro" id="IPR057231">
    <property type="entry name" value="DUF7909"/>
</dbReference>
<dbReference type="EMBL" id="JAQQWP010000001">
    <property type="protein sequence ID" value="KAK8133079.1"/>
    <property type="molecule type" value="Genomic_DNA"/>
</dbReference>
<evidence type="ECO:0000313" key="4">
    <source>
        <dbReference type="Proteomes" id="UP001392437"/>
    </source>
</evidence>
<gene>
    <name evidence="3" type="ORF">PG999_001252</name>
</gene>
<name>A0AAW0RE40_9PEZI</name>
<protein>
    <recommendedName>
        <fullName evidence="2">DUF7909 domain-containing protein</fullName>
    </recommendedName>
</protein>
<feature type="signal peptide" evidence="1">
    <location>
        <begin position="1"/>
        <end position="16"/>
    </location>
</feature>
<keyword evidence="4" id="KW-1185">Reference proteome</keyword>
<organism evidence="3 4">
    <name type="scientific">Apiospora kogelbergensis</name>
    <dbReference type="NCBI Taxonomy" id="1337665"/>
    <lineage>
        <taxon>Eukaryota</taxon>
        <taxon>Fungi</taxon>
        <taxon>Dikarya</taxon>
        <taxon>Ascomycota</taxon>
        <taxon>Pezizomycotina</taxon>
        <taxon>Sordariomycetes</taxon>
        <taxon>Xylariomycetidae</taxon>
        <taxon>Amphisphaeriales</taxon>
        <taxon>Apiosporaceae</taxon>
        <taxon>Apiospora</taxon>
    </lineage>
</organism>
<feature type="domain" description="DUF7909" evidence="2">
    <location>
        <begin position="21"/>
        <end position="185"/>
    </location>
</feature>
<dbReference type="PROSITE" id="PS51257">
    <property type="entry name" value="PROKAR_LIPOPROTEIN"/>
    <property type="match status" value="1"/>
</dbReference>
<dbReference type="Pfam" id="PF25486">
    <property type="entry name" value="DUF7909"/>
    <property type="match status" value="1"/>
</dbReference>
<dbReference type="Proteomes" id="UP001392437">
    <property type="component" value="Unassembled WGS sequence"/>
</dbReference>
<evidence type="ECO:0000256" key="1">
    <source>
        <dbReference type="SAM" id="SignalP"/>
    </source>
</evidence>
<reference evidence="3 4" key="1">
    <citation type="submission" date="2023-01" db="EMBL/GenBank/DDBJ databases">
        <title>Analysis of 21 Apiospora genomes using comparative genomics revels a genus with tremendous synthesis potential of carbohydrate active enzymes and secondary metabolites.</title>
        <authorList>
            <person name="Sorensen T."/>
        </authorList>
    </citation>
    <scope>NUCLEOTIDE SEQUENCE [LARGE SCALE GENOMIC DNA]</scope>
    <source>
        <strain evidence="3 4">CBS 117206</strain>
    </source>
</reference>
<sequence>MLRSVVSAVAFSAVLATGCVIPAIAPSKNIPGGFAIQLQSPDFPAADGHFMNTWLWGGGDFHLFVSPAGNATDTFTLVDGVITLPLDPIRRAVINGEYEPKDNTTKMFMTERGDPRGVFDVVYGCNPKDDSLQLELVTPEQGTSGVKGDMGVRPFNGDLDFRWQPIGTTVSDADRPWHKVTLVVRPTTPA</sequence>
<comment type="caution">
    <text evidence="3">The sequence shown here is derived from an EMBL/GenBank/DDBJ whole genome shotgun (WGS) entry which is preliminary data.</text>
</comment>
<proteinExistence type="predicted"/>
<keyword evidence="1" id="KW-0732">Signal</keyword>
<evidence type="ECO:0000313" key="3">
    <source>
        <dbReference type="EMBL" id="KAK8133079.1"/>
    </source>
</evidence>
<accession>A0AAW0RE40</accession>
<dbReference type="AlphaFoldDB" id="A0AAW0RE40"/>
<evidence type="ECO:0000259" key="2">
    <source>
        <dbReference type="Pfam" id="PF25486"/>
    </source>
</evidence>
<feature type="chain" id="PRO_5043833317" description="DUF7909 domain-containing protein" evidence="1">
    <location>
        <begin position="17"/>
        <end position="190"/>
    </location>
</feature>